<accession>A0A6P2GDY9</accession>
<gene>
    <name evidence="2" type="ORF">BAN20980_04655</name>
</gene>
<evidence type="ECO:0000256" key="1">
    <source>
        <dbReference type="SAM" id="SignalP"/>
    </source>
</evidence>
<evidence type="ECO:0008006" key="4">
    <source>
        <dbReference type="Google" id="ProtNLM"/>
    </source>
</evidence>
<evidence type="ECO:0000313" key="2">
    <source>
        <dbReference type="EMBL" id="VVU51932.1"/>
    </source>
</evidence>
<feature type="chain" id="PRO_5026877766" description="Lipoprotein" evidence="1">
    <location>
        <begin position="30"/>
        <end position="186"/>
    </location>
</feature>
<organism evidence="2 3">
    <name type="scientific">Burkholderia anthina</name>
    <dbReference type="NCBI Taxonomy" id="179879"/>
    <lineage>
        <taxon>Bacteria</taxon>
        <taxon>Pseudomonadati</taxon>
        <taxon>Pseudomonadota</taxon>
        <taxon>Betaproteobacteria</taxon>
        <taxon>Burkholderiales</taxon>
        <taxon>Burkholderiaceae</taxon>
        <taxon>Burkholderia</taxon>
        <taxon>Burkholderia cepacia complex</taxon>
    </lineage>
</organism>
<feature type="signal peptide" evidence="1">
    <location>
        <begin position="1"/>
        <end position="29"/>
    </location>
</feature>
<sequence>MMAACIIAAIMPIRPLRPLLIAAALATLAAPVASRAQQVGVVADGVYYTPNTHLAAGTSLQILPDDGKGIAHCCATITGPAAKPGNPTLDALHDDRAIAAYALSLPKSVPADTTGFGVAGNARFVHQGAHPQAVLDGGLPLAFSICTSTEGVHYLGRKVGSNTLLVHLYQYFDGELESTCRDAELK</sequence>
<reference evidence="2 3" key="1">
    <citation type="submission" date="2019-09" db="EMBL/GenBank/DDBJ databases">
        <authorList>
            <person name="Depoorter E."/>
        </authorList>
    </citation>
    <scope>NUCLEOTIDE SEQUENCE [LARGE SCALE GENOMIC DNA]</scope>
    <source>
        <strain evidence="2">LMG 20980</strain>
    </source>
</reference>
<dbReference type="Proteomes" id="UP000494201">
    <property type="component" value="Unassembled WGS sequence"/>
</dbReference>
<dbReference type="AlphaFoldDB" id="A0A6P2GDY9"/>
<keyword evidence="1" id="KW-0732">Signal</keyword>
<dbReference type="EMBL" id="CABVLY010000019">
    <property type="protein sequence ID" value="VVU51932.1"/>
    <property type="molecule type" value="Genomic_DNA"/>
</dbReference>
<proteinExistence type="predicted"/>
<name>A0A6P2GDY9_9BURK</name>
<evidence type="ECO:0000313" key="3">
    <source>
        <dbReference type="Proteomes" id="UP000494201"/>
    </source>
</evidence>
<protein>
    <recommendedName>
        <fullName evidence="4">Lipoprotein</fullName>
    </recommendedName>
</protein>